<feature type="compositionally biased region" description="Basic and acidic residues" evidence="1">
    <location>
        <begin position="66"/>
        <end position="91"/>
    </location>
</feature>
<dbReference type="EMBL" id="BFAA01013279">
    <property type="protein sequence ID" value="GCB79138.1"/>
    <property type="molecule type" value="Genomic_DNA"/>
</dbReference>
<evidence type="ECO:0000256" key="2">
    <source>
        <dbReference type="SAM" id="Phobius"/>
    </source>
</evidence>
<sequence>MVFIHQHMSLIIIAGVLLILLIVIVCTVILVKQNYNASAYYPSSYPKKKYVDEQDRGGSAKTFNEIPEKVNEETKEDGESSSKQLEADIRTATHNLKKKTPSKTEADAAEQGEPSQSPDKEGGSITSPGAGEKERGGQTSDTTENKDNKAPETDCKEGGSDKLSNEKEPKGGGEGDKRGNKEHDDEPGKTKGAKKKSESGGDSSTNCNQQSASGKIASEQVADTAETKDVNNVVSSEGQKPKEVKLAQQGFSEASNVTEPSADVSDLEKTPLIPNLNGVPNVSTAF</sequence>
<dbReference type="Pfam" id="PF15724">
    <property type="entry name" value="TMEM119"/>
    <property type="match status" value="1"/>
</dbReference>
<feature type="compositionally biased region" description="Polar residues" evidence="1">
    <location>
        <begin position="200"/>
        <end position="213"/>
    </location>
</feature>
<dbReference type="PANTHER" id="PTHR28645">
    <property type="entry name" value="TRANSMEMBRANE PROTEIN 119"/>
    <property type="match status" value="1"/>
</dbReference>
<evidence type="ECO:0000256" key="1">
    <source>
        <dbReference type="SAM" id="MobiDB-lite"/>
    </source>
</evidence>
<dbReference type="PANTHER" id="PTHR28645:SF1">
    <property type="entry name" value="TRANSMEMBRANE PROTEIN 119"/>
    <property type="match status" value="1"/>
</dbReference>
<dbReference type="GO" id="GO:0005886">
    <property type="term" value="C:plasma membrane"/>
    <property type="evidence" value="ECO:0007669"/>
    <property type="project" value="TreeGrafter"/>
</dbReference>
<keyword evidence="4" id="KW-1185">Reference proteome</keyword>
<dbReference type="OMA" id="YPKKKYV"/>
<evidence type="ECO:0000313" key="4">
    <source>
        <dbReference type="Proteomes" id="UP000288216"/>
    </source>
</evidence>
<dbReference type="Proteomes" id="UP000288216">
    <property type="component" value="Unassembled WGS sequence"/>
</dbReference>
<evidence type="ECO:0000313" key="3">
    <source>
        <dbReference type="EMBL" id="GCB79138.1"/>
    </source>
</evidence>
<keyword evidence="2" id="KW-1133">Transmembrane helix</keyword>
<comment type="caution">
    <text evidence="3">The sequence shown here is derived from an EMBL/GenBank/DDBJ whole genome shotgun (WGS) entry which is preliminary data.</text>
</comment>
<feature type="transmembrane region" description="Helical" evidence="2">
    <location>
        <begin position="6"/>
        <end position="31"/>
    </location>
</feature>
<proteinExistence type="predicted"/>
<dbReference type="OrthoDB" id="8943443at2759"/>
<feature type="compositionally biased region" description="Polar residues" evidence="1">
    <location>
        <begin position="249"/>
        <end position="259"/>
    </location>
</feature>
<dbReference type="AlphaFoldDB" id="A0A401Q1A5"/>
<reference evidence="3 4" key="1">
    <citation type="journal article" date="2018" name="Nat. Ecol. Evol.">
        <title>Shark genomes provide insights into elasmobranch evolution and the origin of vertebrates.</title>
        <authorList>
            <person name="Hara Y"/>
            <person name="Yamaguchi K"/>
            <person name="Onimaru K"/>
            <person name="Kadota M"/>
            <person name="Koyanagi M"/>
            <person name="Keeley SD"/>
            <person name="Tatsumi K"/>
            <person name="Tanaka K"/>
            <person name="Motone F"/>
            <person name="Kageyama Y"/>
            <person name="Nozu R"/>
            <person name="Adachi N"/>
            <person name="Nishimura O"/>
            <person name="Nakagawa R"/>
            <person name="Tanegashima C"/>
            <person name="Kiyatake I"/>
            <person name="Matsumoto R"/>
            <person name="Murakumo K"/>
            <person name="Nishida K"/>
            <person name="Terakita A"/>
            <person name="Kuratani S"/>
            <person name="Sato K"/>
            <person name="Hyodo S Kuraku.S."/>
        </authorList>
    </citation>
    <scope>NUCLEOTIDE SEQUENCE [LARGE SCALE GENOMIC DNA]</scope>
</reference>
<name>A0A401Q1A5_SCYTO</name>
<keyword evidence="2" id="KW-0812">Transmembrane</keyword>
<organism evidence="3 4">
    <name type="scientific">Scyliorhinus torazame</name>
    <name type="common">Cloudy catshark</name>
    <name type="synonym">Catulus torazame</name>
    <dbReference type="NCBI Taxonomy" id="75743"/>
    <lineage>
        <taxon>Eukaryota</taxon>
        <taxon>Metazoa</taxon>
        <taxon>Chordata</taxon>
        <taxon>Craniata</taxon>
        <taxon>Vertebrata</taxon>
        <taxon>Chondrichthyes</taxon>
        <taxon>Elasmobranchii</taxon>
        <taxon>Galeomorphii</taxon>
        <taxon>Galeoidea</taxon>
        <taxon>Carcharhiniformes</taxon>
        <taxon>Scyliorhinidae</taxon>
        <taxon>Scyliorhinus</taxon>
    </lineage>
</organism>
<gene>
    <name evidence="3" type="ORF">scyTo_0018708</name>
</gene>
<protein>
    <submittedName>
        <fullName evidence="3">Uncharacterized protein</fullName>
    </submittedName>
</protein>
<dbReference type="GO" id="GO:0001503">
    <property type="term" value="P:ossification"/>
    <property type="evidence" value="ECO:0007669"/>
    <property type="project" value="InterPro"/>
</dbReference>
<feature type="compositionally biased region" description="Basic and acidic residues" evidence="1">
    <location>
        <begin position="143"/>
        <end position="199"/>
    </location>
</feature>
<keyword evidence="2" id="KW-0472">Membrane</keyword>
<dbReference type="STRING" id="75743.A0A401Q1A5"/>
<dbReference type="GO" id="GO:0030501">
    <property type="term" value="P:positive regulation of bone mineralization"/>
    <property type="evidence" value="ECO:0007669"/>
    <property type="project" value="TreeGrafter"/>
</dbReference>
<dbReference type="GO" id="GO:0033690">
    <property type="term" value="P:positive regulation of osteoblast proliferation"/>
    <property type="evidence" value="ECO:0007669"/>
    <property type="project" value="TreeGrafter"/>
</dbReference>
<accession>A0A401Q1A5</accession>
<dbReference type="InterPro" id="IPR031453">
    <property type="entry name" value="TMEM119"/>
</dbReference>
<dbReference type="GO" id="GO:0045669">
    <property type="term" value="P:positive regulation of osteoblast differentiation"/>
    <property type="evidence" value="ECO:0007669"/>
    <property type="project" value="TreeGrafter"/>
</dbReference>
<feature type="region of interest" description="Disordered" evidence="1">
    <location>
        <begin position="51"/>
        <end position="286"/>
    </location>
</feature>